<comment type="function">
    <text evidence="1">Acts as a chaperone.</text>
</comment>
<evidence type="ECO:0000256" key="12">
    <source>
        <dbReference type="RuleBase" id="RU003322"/>
    </source>
</evidence>
<evidence type="ECO:0000256" key="5">
    <source>
        <dbReference type="ARBA" id="ARBA00022741"/>
    </source>
</evidence>
<accession>A0A9D2N811</accession>
<dbReference type="InterPro" id="IPR043129">
    <property type="entry name" value="ATPase_NBD"/>
</dbReference>
<evidence type="ECO:0000256" key="13">
    <source>
        <dbReference type="SAM" id="MobiDB-lite"/>
    </source>
</evidence>
<evidence type="ECO:0000256" key="10">
    <source>
        <dbReference type="ARBA" id="ARBA00030945"/>
    </source>
</evidence>
<dbReference type="InterPro" id="IPR013126">
    <property type="entry name" value="Hsp_70_fam"/>
</dbReference>
<name>A0A9D2N811_9FIRM</name>
<keyword evidence="7" id="KW-0346">Stress response</keyword>
<evidence type="ECO:0000256" key="8">
    <source>
        <dbReference type="ARBA" id="ARBA00023186"/>
    </source>
</evidence>
<dbReference type="GO" id="GO:0005524">
    <property type="term" value="F:ATP binding"/>
    <property type="evidence" value="ECO:0007669"/>
    <property type="project" value="UniProtKB-KW"/>
</dbReference>
<keyword evidence="8" id="KW-0143">Chaperone</keyword>
<evidence type="ECO:0000256" key="6">
    <source>
        <dbReference type="ARBA" id="ARBA00022840"/>
    </source>
</evidence>
<dbReference type="Gene3D" id="3.30.420.40">
    <property type="match status" value="2"/>
</dbReference>
<dbReference type="Gene3D" id="3.90.640.10">
    <property type="entry name" value="Actin, Chain A, domain 4"/>
    <property type="match status" value="1"/>
</dbReference>
<dbReference type="PRINTS" id="PR00301">
    <property type="entry name" value="HEATSHOCK70"/>
</dbReference>
<sequence>MKTKETVCALGCDIGNGYGFVSYLTDVKQDPMAMLPAQYELSAGMPTAAYITPPEGSPIEVFSSEKGSAEKLIARKPENGMYAVKTRLRERYVTMKNMKQPVSVGSVYAAIARDLLILANEELANRSLPELYDIVLTFPASFSDDLELLNYMTQSIEKLKINGHSVKVVGRLPEPAAVAIDYLYYMQNVAPESIRLKEDHFTVLVYDLGHGTFDVALVTANDREEAYQVIAKDGIPDVGGKDFDEILYQEICRLLKDKFDYVPANARDRESLRREAVRVKHELTDNHESYISPLIGNDRIEEIVITRSRFEELIQYKLVQTLELTQQMMNMYAGKRKIDAVVLSGGASRMPVVKQMLEKIADGIPVMLYRPSEAVSFGAARYAKGIWKEIRAGEKSGKKQPSSLSVSRNPVQKNKLDGRRSETGNDYRSSNRQLEQFTEYRYGIFQEVQGNLKGIVNFVLNQGVKLPAATEKFCLRSPSSRLQIKVYRSVGKQCKVNQALPDDCVSIRWFQFDVPENQECNVLFTVEEDYNITVQCTLPDGSTLYRSTADVIDSVQKQEENA</sequence>
<dbReference type="PROSITE" id="PS01036">
    <property type="entry name" value="HSP70_3"/>
    <property type="match status" value="1"/>
</dbReference>
<dbReference type="SUPFAM" id="SSF53067">
    <property type="entry name" value="Actin-like ATPase domain"/>
    <property type="match status" value="1"/>
</dbReference>
<feature type="compositionally biased region" description="Polar residues" evidence="13">
    <location>
        <begin position="399"/>
        <end position="412"/>
    </location>
</feature>
<feature type="compositionally biased region" description="Basic and acidic residues" evidence="13">
    <location>
        <begin position="414"/>
        <end position="425"/>
    </location>
</feature>
<evidence type="ECO:0000256" key="4">
    <source>
        <dbReference type="ARBA" id="ARBA00017249"/>
    </source>
</evidence>
<evidence type="ECO:0000256" key="2">
    <source>
        <dbReference type="ARBA" id="ARBA00007381"/>
    </source>
</evidence>
<dbReference type="EMBL" id="DWWU01000012">
    <property type="protein sequence ID" value="HJC14798.1"/>
    <property type="molecule type" value="Genomic_DNA"/>
</dbReference>
<evidence type="ECO:0000256" key="1">
    <source>
        <dbReference type="ARBA" id="ARBA00002290"/>
    </source>
</evidence>
<evidence type="ECO:0000256" key="11">
    <source>
        <dbReference type="ARBA" id="ARBA00033103"/>
    </source>
</evidence>
<dbReference type="AlphaFoldDB" id="A0A9D2N811"/>
<proteinExistence type="inferred from homology"/>
<keyword evidence="6 12" id="KW-0067">ATP-binding</keyword>
<comment type="similarity">
    <text evidence="2 12">Belongs to the heat shock protein 70 family.</text>
</comment>
<evidence type="ECO:0000313" key="15">
    <source>
        <dbReference type="Proteomes" id="UP000823849"/>
    </source>
</evidence>
<protein>
    <recommendedName>
        <fullName evidence="3">Chaperone protein DnaK</fullName>
    </recommendedName>
    <alternativeName>
        <fullName evidence="4">Chaperone protein dnaK</fullName>
    </alternativeName>
    <alternativeName>
        <fullName evidence="11">HSP70</fullName>
    </alternativeName>
    <alternativeName>
        <fullName evidence="10">Heat shock 70 kDa protein</fullName>
    </alternativeName>
    <alternativeName>
        <fullName evidence="9">Heat shock protein 70</fullName>
    </alternativeName>
</protein>
<gene>
    <name evidence="14" type="ORF">H9705_03060</name>
</gene>
<reference evidence="14" key="2">
    <citation type="submission" date="2021-04" db="EMBL/GenBank/DDBJ databases">
        <authorList>
            <person name="Gilroy R."/>
        </authorList>
    </citation>
    <scope>NUCLEOTIDE SEQUENCE</scope>
    <source>
        <strain evidence="14">CHK185-5351</strain>
    </source>
</reference>
<evidence type="ECO:0000256" key="3">
    <source>
        <dbReference type="ARBA" id="ARBA00014415"/>
    </source>
</evidence>
<keyword evidence="5 12" id="KW-0547">Nucleotide-binding</keyword>
<dbReference type="InterPro" id="IPR018181">
    <property type="entry name" value="Heat_shock_70_CS"/>
</dbReference>
<reference evidence="14" key="1">
    <citation type="journal article" date="2021" name="PeerJ">
        <title>Extensive microbial diversity within the chicken gut microbiome revealed by metagenomics and culture.</title>
        <authorList>
            <person name="Gilroy R."/>
            <person name="Ravi A."/>
            <person name="Getino M."/>
            <person name="Pursley I."/>
            <person name="Horton D.L."/>
            <person name="Alikhan N.F."/>
            <person name="Baker D."/>
            <person name="Gharbi K."/>
            <person name="Hall N."/>
            <person name="Watson M."/>
            <person name="Adriaenssens E.M."/>
            <person name="Foster-Nyarko E."/>
            <person name="Jarju S."/>
            <person name="Secka A."/>
            <person name="Antonio M."/>
            <person name="Oren A."/>
            <person name="Chaudhuri R.R."/>
            <person name="La Ragione R."/>
            <person name="Hildebrand F."/>
            <person name="Pallen M.J."/>
        </authorList>
    </citation>
    <scope>NUCLEOTIDE SEQUENCE</scope>
    <source>
        <strain evidence="14">CHK185-5351</strain>
    </source>
</reference>
<dbReference type="PANTHER" id="PTHR19375">
    <property type="entry name" value="HEAT SHOCK PROTEIN 70KDA"/>
    <property type="match status" value="1"/>
</dbReference>
<comment type="caution">
    <text evidence="14">The sequence shown here is derived from an EMBL/GenBank/DDBJ whole genome shotgun (WGS) entry which is preliminary data.</text>
</comment>
<evidence type="ECO:0000256" key="7">
    <source>
        <dbReference type="ARBA" id="ARBA00023016"/>
    </source>
</evidence>
<evidence type="ECO:0000256" key="9">
    <source>
        <dbReference type="ARBA" id="ARBA00030019"/>
    </source>
</evidence>
<feature type="region of interest" description="Disordered" evidence="13">
    <location>
        <begin position="393"/>
        <end position="429"/>
    </location>
</feature>
<organism evidence="14 15">
    <name type="scientific">Candidatus Fusicatenibacter intestinigallinarum</name>
    <dbReference type="NCBI Taxonomy" id="2838598"/>
    <lineage>
        <taxon>Bacteria</taxon>
        <taxon>Bacillati</taxon>
        <taxon>Bacillota</taxon>
        <taxon>Clostridia</taxon>
        <taxon>Lachnospirales</taxon>
        <taxon>Lachnospiraceae</taxon>
        <taxon>Fusicatenibacter</taxon>
    </lineage>
</organism>
<dbReference type="GO" id="GO:0140662">
    <property type="term" value="F:ATP-dependent protein folding chaperone"/>
    <property type="evidence" value="ECO:0007669"/>
    <property type="project" value="InterPro"/>
</dbReference>
<dbReference type="Pfam" id="PF00012">
    <property type="entry name" value="HSP70"/>
    <property type="match status" value="1"/>
</dbReference>
<evidence type="ECO:0000313" key="14">
    <source>
        <dbReference type="EMBL" id="HJC14798.1"/>
    </source>
</evidence>
<dbReference type="Proteomes" id="UP000823849">
    <property type="component" value="Unassembled WGS sequence"/>
</dbReference>